<dbReference type="GO" id="GO:0030261">
    <property type="term" value="P:chromosome condensation"/>
    <property type="evidence" value="ECO:0007669"/>
    <property type="project" value="UniProtKB-KW"/>
</dbReference>
<dbReference type="GO" id="GO:0005524">
    <property type="term" value="F:ATP binding"/>
    <property type="evidence" value="ECO:0007669"/>
    <property type="project" value="UniProtKB-KW"/>
</dbReference>
<dbReference type="STRING" id="6669.E9H905"/>
<gene>
    <name evidence="5" type="ORF">DAPPUDRAFT_227791</name>
</gene>
<proteinExistence type="predicted"/>
<protein>
    <submittedName>
        <fullName evidence="5">Uncharacterized protein</fullName>
    </submittedName>
</protein>
<dbReference type="HOGENOM" id="CLU_582994_0_0_1"/>
<dbReference type="InParanoid" id="E9H905"/>
<keyword evidence="2" id="KW-0067">ATP-binding</keyword>
<dbReference type="KEGG" id="dpx:DAPPUDRAFT_227791"/>
<feature type="coiled-coil region" evidence="4">
    <location>
        <begin position="149"/>
        <end position="217"/>
    </location>
</feature>
<dbReference type="AlphaFoldDB" id="E9H905"/>
<accession>E9H905</accession>
<dbReference type="GO" id="GO:0005694">
    <property type="term" value="C:chromosome"/>
    <property type="evidence" value="ECO:0007669"/>
    <property type="project" value="InterPro"/>
</dbReference>
<evidence type="ECO:0000313" key="5">
    <source>
        <dbReference type="EMBL" id="EFX71703.1"/>
    </source>
</evidence>
<evidence type="ECO:0000256" key="2">
    <source>
        <dbReference type="ARBA" id="ARBA00022840"/>
    </source>
</evidence>
<evidence type="ECO:0000313" key="6">
    <source>
        <dbReference type="Proteomes" id="UP000000305"/>
    </source>
</evidence>
<dbReference type="Proteomes" id="UP000000305">
    <property type="component" value="Unassembled WGS sequence"/>
</dbReference>
<dbReference type="Gene3D" id="1.20.1060.20">
    <property type="match status" value="1"/>
</dbReference>
<keyword evidence="4" id="KW-0175">Coiled coil</keyword>
<keyword evidence="1" id="KW-0547">Nucleotide-binding</keyword>
<dbReference type="PhylomeDB" id="E9H905"/>
<sequence>MHEITNPNLIEKCLNSREQMNEFPDIALALKEREMRAQNFLNPFDIPRFTLLDQLARMRANFFQPSPALTKLQEGGMMLEFLEDIMGTSRYKQPTEELRQRVESLNTLRTEKLNRVKLVEEEKDKLEGPKNEAVAYIKLENDLAQFKYNLQQNKEVKQYSKEYEEASRKLDKSAAKMASLQHEPQKSQINHQLEKVLMKLEKKKEKEEKHFNEIMANLQTETQGLQDEKQKYEPELVQLKMDVAQSKLCPRNVFGSMKEQLEKASQNYTELHRNLQELESNNPNNFNSFLSKVTNEDKTKSEELRNIRIRLEQSRSTFSANTSRGRILDGLMEQKRKGTLPGIYGRLGDLGAIDEKFDGCYGSVSWIRLGVTKLGTKLTKMPLKSPHAACHLIRMVCILIKEEQSAGEETGGEASVDQLMKQIASFLSEISDEFKVVVVEAIRSLGLKYPRKHSTLVSYTNELPVRNAS</sequence>
<keyword evidence="3" id="KW-0539">Nucleus</keyword>
<dbReference type="OrthoDB" id="5575062at2759"/>
<dbReference type="EMBL" id="GL732607">
    <property type="protein sequence ID" value="EFX71703.1"/>
    <property type="molecule type" value="Genomic_DNA"/>
</dbReference>
<dbReference type="PANTHER" id="PTHR18937:SF172">
    <property type="entry name" value="STRUCTURAL MAINTENANCE OF CHROMOSOMES PROTEIN"/>
    <property type="match status" value="1"/>
</dbReference>
<reference evidence="5 6" key="1">
    <citation type="journal article" date="2011" name="Science">
        <title>The ecoresponsive genome of Daphnia pulex.</title>
        <authorList>
            <person name="Colbourne J.K."/>
            <person name="Pfrender M.E."/>
            <person name="Gilbert D."/>
            <person name="Thomas W.K."/>
            <person name="Tucker A."/>
            <person name="Oakley T.H."/>
            <person name="Tokishita S."/>
            <person name="Aerts A."/>
            <person name="Arnold G.J."/>
            <person name="Basu M.K."/>
            <person name="Bauer D.J."/>
            <person name="Caceres C.E."/>
            <person name="Carmel L."/>
            <person name="Casola C."/>
            <person name="Choi J.H."/>
            <person name="Detter J.C."/>
            <person name="Dong Q."/>
            <person name="Dusheyko S."/>
            <person name="Eads B.D."/>
            <person name="Frohlich T."/>
            <person name="Geiler-Samerotte K.A."/>
            <person name="Gerlach D."/>
            <person name="Hatcher P."/>
            <person name="Jogdeo S."/>
            <person name="Krijgsveld J."/>
            <person name="Kriventseva E.V."/>
            <person name="Kultz D."/>
            <person name="Laforsch C."/>
            <person name="Lindquist E."/>
            <person name="Lopez J."/>
            <person name="Manak J.R."/>
            <person name="Muller J."/>
            <person name="Pangilinan J."/>
            <person name="Patwardhan R.P."/>
            <person name="Pitluck S."/>
            <person name="Pritham E.J."/>
            <person name="Rechtsteiner A."/>
            <person name="Rho M."/>
            <person name="Rogozin I.B."/>
            <person name="Sakarya O."/>
            <person name="Salamov A."/>
            <person name="Schaack S."/>
            <person name="Shapiro H."/>
            <person name="Shiga Y."/>
            <person name="Skalitzky C."/>
            <person name="Smith Z."/>
            <person name="Souvorov A."/>
            <person name="Sung W."/>
            <person name="Tang Z."/>
            <person name="Tsuchiya D."/>
            <person name="Tu H."/>
            <person name="Vos H."/>
            <person name="Wang M."/>
            <person name="Wolf Y.I."/>
            <person name="Yamagata H."/>
            <person name="Yamada T."/>
            <person name="Ye Y."/>
            <person name="Shaw J.R."/>
            <person name="Andrews J."/>
            <person name="Crease T.J."/>
            <person name="Tang H."/>
            <person name="Lucas S.M."/>
            <person name="Robertson H.M."/>
            <person name="Bork P."/>
            <person name="Koonin E.V."/>
            <person name="Zdobnov E.M."/>
            <person name="Grigoriev I.V."/>
            <person name="Lynch M."/>
            <person name="Boore J.L."/>
        </authorList>
    </citation>
    <scope>NUCLEOTIDE SEQUENCE [LARGE SCALE GENOMIC DNA]</scope>
</reference>
<keyword evidence="6" id="KW-1185">Reference proteome</keyword>
<feature type="coiled-coil region" evidence="4">
    <location>
        <begin position="254"/>
        <end position="281"/>
    </location>
</feature>
<evidence type="ECO:0000256" key="4">
    <source>
        <dbReference type="SAM" id="Coils"/>
    </source>
</evidence>
<evidence type="ECO:0000256" key="1">
    <source>
        <dbReference type="ARBA" id="ARBA00022741"/>
    </source>
</evidence>
<dbReference type="PANTHER" id="PTHR18937">
    <property type="entry name" value="STRUCTURAL MAINTENANCE OF CHROMOSOMES SMC FAMILY MEMBER"/>
    <property type="match status" value="1"/>
</dbReference>
<dbReference type="eggNOG" id="KOG1078">
    <property type="taxonomic scope" value="Eukaryota"/>
</dbReference>
<organism evidence="5 6">
    <name type="scientific">Daphnia pulex</name>
    <name type="common">Water flea</name>
    <dbReference type="NCBI Taxonomy" id="6669"/>
    <lineage>
        <taxon>Eukaryota</taxon>
        <taxon>Metazoa</taxon>
        <taxon>Ecdysozoa</taxon>
        <taxon>Arthropoda</taxon>
        <taxon>Crustacea</taxon>
        <taxon>Branchiopoda</taxon>
        <taxon>Diplostraca</taxon>
        <taxon>Cladocera</taxon>
        <taxon>Anomopoda</taxon>
        <taxon>Daphniidae</taxon>
        <taxon>Daphnia</taxon>
    </lineage>
</organism>
<dbReference type="SUPFAM" id="SSF75553">
    <property type="entry name" value="Smc hinge domain"/>
    <property type="match status" value="1"/>
</dbReference>
<name>E9H905_DAPPU</name>
<dbReference type="eggNOG" id="KOG0996">
    <property type="taxonomic scope" value="Eukaryota"/>
</dbReference>
<evidence type="ECO:0000256" key="3">
    <source>
        <dbReference type="ARBA" id="ARBA00023242"/>
    </source>
</evidence>
<dbReference type="InterPro" id="IPR036277">
    <property type="entry name" value="SMC_hinge_sf"/>
</dbReference>